<evidence type="ECO:0000256" key="1">
    <source>
        <dbReference type="SAM" id="MobiDB-lite"/>
    </source>
</evidence>
<sequence length="181" mass="19909">MWGRKLRKLLHAGCFEMSLWNGMPLLWMPPAQHALGSETDSPSGNPLNDTSSKLTKSMNDGGDNDSGYSSAKRLNREADSGTSNSSTKTSDDGAEGFTSNLPTKRPYEDGTDQTPPIATSSKQLCCNSRHVPKGKQVRKSTNADAKRKDNEYDFGNRLDYGVIGEKVFLKYPQIENFGILQ</sequence>
<evidence type="ECO:0000313" key="2">
    <source>
        <dbReference type="EMBL" id="CAG7830661.1"/>
    </source>
</evidence>
<gene>
    <name evidence="2" type="ORF">AFUS01_LOCUS40448</name>
</gene>
<feature type="compositionally biased region" description="Polar residues" evidence="1">
    <location>
        <begin position="38"/>
        <end position="58"/>
    </location>
</feature>
<accession>A0A8J2LYE6</accession>
<proteinExistence type="predicted"/>
<comment type="caution">
    <text evidence="2">The sequence shown here is derived from an EMBL/GenBank/DDBJ whole genome shotgun (WGS) entry which is preliminary data.</text>
</comment>
<keyword evidence="3" id="KW-1185">Reference proteome</keyword>
<dbReference type="AlphaFoldDB" id="A0A8J2LYE6"/>
<dbReference type="Proteomes" id="UP000708208">
    <property type="component" value="Unassembled WGS sequence"/>
</dbReference>
<dbReference type="EMBL" id="CAJVCH010556959">
    <property type="protein sequence ID" value="CAG7830661.1"/>
    <property type="molecule type" value="Genomic_DNA"/>
</dbReference>
<name>A0A8J2LYE6_9HEXA</name>
<feature type="compositionally biased region" description="Polar residues" evidence="1">
    <location>
        <begin position="112"/>
        <end position="122"/>
    </location>
</feature>
<reference evidence="2" key="1">
    <citation type="submission" date="2021-06" db="EMBL/GenBank/DDBJ databases">
        <authorList>
            <person name="Hodson N. C."/>
            <person name="Mongue J. A."/>
            <person name="Jaron S. K."/>
        </authorList>
    </citation>
    <scope>NUCLEOTIDE SEQUENCE</scope>
</reference>
<evidence type="ECO:0000313" key="3">
    <source>
        <dbReference type="Proteomes" id="UP000708208"/>
    </source>
</evidence>
<feature type="region of interest" description="Disordered" evidence="1">
    <location>
        <begin position="34"/>
        <end position="122"/>
    </location>
</feature>
<organism evidence="2 3">
    <name type="scientific">Allacma fusca</name>
    <dbReference type="NCBI Taxonomy" id="39272"/>
    <lineage>
        <taxon>Eukaryota</taxon>
        <taxon>Metazoa</taxon>
        <taxon>Ecdysozoa</taxon>
        <taxon>Arthropoda</taxon>
        <taxon>Hexapoda</taxon>
        <taxon>Collembola</taxon>
        <taxon>Symphypleona</taxon>
        <taxon>Sminthuridae</taxon>
        <taxon>Allacma</taxon>
    </lineage>
</organism>
<protein>
    <submittedName>
        <fullName evidence="2">Uncharacterized protein</fullName>
    </submittedName>
</protein>